<reference evidence="1 2" key="1">
    <citation type="submission" date="2024-11" db="EMBL/GenBank/DDBJ databases">
        <title>Adaptive evolution of stress response genes in parasites aligns with host niche diversity.</title>
        <authorList>
            <person name="Hahn C."/>
            <person name="Resl P."/>
        </authorList>
    </citation>
    <scope>NUCLEOTIDE SEQUENCE [LARGE SCALE GENOMIC DNA]</scope>
    <source>
        <strain evidence="1">EGGRZ-B1_66</strain>
        <tissue evidence="1">Body</tissue>
    </source>
</reference>
<proteinExistence type="predicted"/>
<dbReference type="Pfam" id="PF20206">
    <property type="entry name" value="Tra1_ring"/>
    <property type="match status" value="1"/>
</dbReference>
<keyword evidence="2" id="KW-1185">Reference proteome</keyword>
<name>A0ABD2QB89_9PLAT</name>
<evidence type="ECO:0000313" key="1">
    <source>
        <dbReference type="EMBL" id="KAL3316789.1"/>
    </source>
</evidence>
<dbReference type="EMBL" id="JBJKFK010000481">
    <property type="protein sequence ID" value="KAL3316789.1"/>
    <property type="molecule type" value="Genomic_DNA"/>
</dbReference>
<accession>A0ABD2QB89</accession>
<dbReference type="Proteomes" id="UP001626550">
    <property type="component" value="Unassembled WGS sequence"/>
</dbReference>
<organism evidence="1 2">
    <name type="scientific">Cichlidogyrus casuarinus</name>
    <dbReference type="NCBI Taxonomy" id="1844966"/>
    <lineage>
        <taxon>Eukaryota</taxon>
        <taxon>Metazoa</taxon>
        <taxon>Spiralia</taxon>
        <taxon>Lophotrochozoa</taxon>
        <taxon>Platyhelminthes</taxon>
        <taxon>Monogenea</taxon>
        <taxon>Monopisthocotylea</taxon>
        <taxon>Dactylogyridea</taxon>
        <taxon>Ancyrocephalidae</taxon>
        <taxon>Cichlidogyrus</taxon>
    </lineage>
</organism>
<gene>
    <name evidence="1" type="ORF">Ciccas_004558</name>
</gene>
<evidence type="ECO:0000313" key="2">
    <source>
        <dbReference type="Proteomes" id="UP001626550"/>
    </source>
</evidence>
<dbReference type="AlphaFoldDB" id="A0ABD2QB89"/>
<dbReference type="InterPro" id="IPR046805">
    <property type="entry name" value="Tra1_ring"/>
</dbReference>
<sequence>MEKLCEALKQLEEETGRMSKIDYTLPAQRTTMPVGANNSLQNPVLLASLEKCREQLQMACQMLNIFSLLSETAFGNLSKEAYISSIVGTLVQTARSVNGTPIGMSHYSIGKELLDLLVPFLARFPAQTCDYFFSNDCSLHRLFFECLARPGSESIREYLRDDYQDKLVELIRSLTLSSSQDNAAAAHLAVFIVCSEEHFPFLASCKRIVTALREFWRSDSFVEWHAHLMKNCDNEYRFHLWDQPKIVMHALLRQVKLVKSDKATVPLLYELVAGVARFRSINDWSQLKTYLKELAETKPVTWHRSIFLHFMDVLDMALNPNPRQSLIETGDTLTRLMSHLVLPITQCALLKNARDFMGTLPGDLDAAPTKHEADLIWVFLHKLMQHAILDMCYSLRIMLFQLACLFVEHAPDYIQVCLPCLL</sequence>
<protein>
    <submittedName>
        <fullName evidence="1">Uncharacterized protein</fullName>
    </submittedName>
</protein>
<comment type="caution">
    <text evidence="1">The sequence shown here is derived from an EMBL/GenBank/DDBJ whole genome shotgun (WGS) entry which is preliminary data.</text>
</comment>